<accession>A0ABU8YW90</accession>
<proteinExistence type="predicted"/>
<protein>
    <submittedName>
        <fullName evidence="1">Uncharacterized protein</fullName>
    </submittedName>
</protein>
<name>A0ABU8YW90_9CYAN</name>
<keyword evidence="2" id="KW-1185">Reference proteome</keyword>
<evidence type="ECO:0000313" key="2">
    <source>
        <dbReference type="Proteomes" id="UP001384579"/>
    </source>
</evidence>
<evidence type="ECO:0000313" key="1">
    <source>
        <dbReference type="EMBL" id="MEK0188737.1"/>
    </source>
</evidence>
<reference evidence="1 2" key="1">
    <citation type="journal article" date="2020" name="Harmful Algae">
        <title>Molecular and morphological characterization of a novel dihydroanatoxin-a producing Microcoleus species (cyanobacteria) from the Russian River, California, USA.</title>
        <authorList>
            <person name="Conklin K.Y."/>
            <person name="Stancheva R."/>
            <person name="Otten T.G."/>
            <person name="Fadness R."/>
            <person name="Boyer G.L."/>
            <person name="Read B."/>
            <person name="Zhang X."/>
            <person name="Sheath R.G."/>
        </authorList>
    </citation>
    <scope>NUCLEOTIDE SEQUENCE [LARGE SCALE GENOMIC DNA]</scope>
    <source>
        <strain evidence="1 2">PTRS2</strain>
    </source>
</reference>
<dbReference type="RefSeq" id="WP_340542222.1">
    <property type="nucleotide sequence ID" value="NZ_JBBLXS010000737.1"/>
</dbReference>
<comment type="caution">
    <text evidence="1">The sequence shown here is derived from an EMBL/GenBank/DDBJ whole genome shotgun (WGS) entry which is preliminary data.</text>
</comment>
<sequence>MNACLLGRSPAILGYQKLDRIERDRPAYELAMSETVNNAFASESLNRIEKPEVHPG</sequence>
<organism evidence="1 2">
    <name type="scientific">Microcoleus anatoxicus PTRS2</name>
    <dbReference type="NCBI Taxonomy" id="2705321"/>
    <lineage>
        <taxon>Bacteria</taxon>
        <taxon>Bacillati</taxon>
        <taxon>Cyanobacteriota</taxon>
        <taxon>Cyanophyceae</taxon>
        <taxon>Oscillatoriophycideae</taxon>
        <taxon>Oscillatoriales</taxon>
        <taxon>Microcoleaceae</taxon>
        <taxon>Microcoleus</taxon>
        <taxon>Microcoleus anatoxicus</taxon>
    </lineage>
</organism>
<dbReference type="Proteomes" id="UP001384579">
    <property type="component" value="Unassembled WGS sequence"/>
</dbReference>
<gene>
    <name evidence="1" type="ORF">WMG39_28395</name>
</gene>
<dbReference type="EMBL" id="JBBLXS010000737">
    <property type="protein sequence ID" value="MEK0188737.1"/>
    <property type="molecule type" value="Genomic_DNA"/>
</dbReference>